<dbReference type="Pfam" id="PF00226">
    <property type="entry name" value="DnaJ"/>
    <property type="match status" value="1"/>
</dbReference>
<dbReference type="InterPro" id="IPR051938">
    <property type="entry name" value="Apopto_cytoskel_mod"/>
</dbReference>
<dbReference type="PRINTS" id="PR00625">
    <property type="entry name" value="JDOMAIN"/>
</dbReference>
<dbReference type="CDD" id="cd06257">
    <property type="entry name" value="DnaJ"/>
    <property type="match status" value="1"/>
</dbReference>
<dbReference type="InterPro" id="IPR001623">
    <property type="entry name" value="DnaJ_domain"/>
</dbReference>
<gene>
    <name evidence="5" type="ORF">X798_07866</name>
</gene>
<reference evidence="5 6" key="1">
    <citation type="submission" date="2015-12" db="EMBL/GenBank/DDBJ databases">
        <title>Draft genome of the nematode, Onchocerca flexuosa.</title>
        <authorList>
            <person name="Mitreva M."/>
        </authorList>
    </citation>
    <scope>NUCLEOTIDE SEQUENCE [LARGE SCALE GENOMIC DNA]</scope>
    <source>
        <strain evidence="5">Red Deer</strain>
    </source>
</reference>
<evidence type="ECO:0000313" key="6">
    <source>
        <dbReference type="Proteomes" id="UP000242913"/>
    </source>
</evidence>
<organism evidence="5 6">
    <name type="scientific">Onchocerca flexuosa</name>
    <dbReference type="NCBI Taxonomy" id="387005"/>
    <lineage>
        <taxon>Eukaryota</taxon>
        <taxon>Metazoa</taxon>
        <taxon>Ecdysozoa</taxon>
        <taxon>Nematoda</taxon>
        <taxon>Chromadorea</taxon>
        <taxon>Rhabditida</taxon>
        <taxon>Spirurina</taxon>
        <taxon>Spiruromorpha</taxon>
        <taxon>Filarioidea</taxon>
        <taxon>Onchocercidae</taxon>
        <taxon>Onchocerca</taxon>
    </lineage>
</organism>
<dbReference type="PANTHER" id="PTHR44145:SF3">
    <property type="entry name" value="DNAJ HOMOLOG SUBFAMILY A MEMBER 3, MITOCHONDRIAL"/>
    <property type="match status" value="1"/>
</dbReference>
<keyword evidence="3" id="KW-0472">Membrane</keyword>
<dbReference type="InterPro" id="IPR036869">
    <property type="entry name" value="J_dom_sf"/>
</dbReference>
<feature type="transmembrane region" description="Helical" evidence="3">
    <location>
        <begin position="212"/>
        <end position="232"/>
    </location>
</feature>
<proteinExistence type="predicted"/>
<dbReference type="PANTHER" id="PTHR44145">
    <property type="entry name" value="DNAJ HOMOLOG SUBFAMILY A MEMBER 3, MITOCHONDRIAL"/>
    <property type="match status" value="1"/>
</dbReference>
<protein>
    <submittedName>
        <fullName evidence="5">DnaJ domain protein</fullName>
    </submittedName>
</protein>
<keyword evidence="3" id="KW-0812">Transmembrane</keyword>
<keyword evidence="1" id="KW-0143">Chaperone</keyword>
<feature type="region of interest" description="Disordered" evidence="2">
    <location>
        <begin position="249"/>
        <end position="276"/>
    </location>
</feature>
<name>A0A238BJX5_9BILA</name>
<feature type="compositionally biased region" description="Basic and acidic residues" evidence="2">
    <location>
        <begin position="263"/>
        <end position="276"/>
    </location>
</feature>
<dbReference type="OrthoDB" id="552049at2759"/>
<dbReference type="Gene3D" id="1.10.287.110">
    <property type="entry name" value="DnaJ domain"/>
    <property type="match status" value="1"/>
</dbReference>
<keyword evidence="6" id="KW-1185">Reference proteome</keyword>
<sequence length="276" mass="32909">MFQITFTMYSGYRLIFVKRILYSSNRFLRQAIDYQKNYYDILGVGRNATQQEIKNAFYMLSKKYHPDVTGSAAESALTERFLAIKEAYDVLKDVDSRNEYDAYRAQTSFDCSRQTYSRQNMGYGTWRSNRFTGSNYYRNNWRYDDAHLKRVFEVLQRRAEEYEKAQKERDDRFWERFYQTERERYKRRQEMPPRPSVKLAIDSWLSGPLLPYLPYLSAALIVYMIGFFILSLHNIISGREAFGDMNEDDQSQATLNETEVGESELRAKNFKSDQSY</sequence>
<evidence type="ECO:0000259" key="4">
    <source>
        <dbReference type="PROSITE" id="PS50076"/>
    </source>
</evidence>
<dbReference type="Proteomes" id="UP000242913">
    <property type="component" value="Unassembled WGS sequence"/>
</dbReference>
<dbReference type="EMBL" id="KZ271532">
    <property type="protein sequence ID" value="OZC05166.1"/>
    <property type="molecule type" value="Genomic_DNA"/>
</dbReference>
<evidence type="ECO:0000256" key="2">
    <source>
        <dbReference type="SAM" id="MobiDB-lite"/>
    </source>
</evidence>
<evidence type="ECO:0000256" key="1">
    <source>
        <dbReference type="ARBA" id="ARBA00023186"/>
    </source>
</evidence>
<dbReference type="AlphaFoldDB" id="A0A238BJX5"/>
<evidence type="ECO:0000256" key="3">
    <source>
        <dbReference type="SAM" id="Phobius"/>
    </source>
</evidence>
<feature type="domain" description="J" evidence="4">
    <location>
        <begin position="37"/>
        <end position="104"/>
    </location>
</feature>
<accession>A0A238BJX5</accession>
<dbReference type="SMART" id="SM00271">
    <property type="entry name" value="DnaJ"/>
    <property type="match status" value="1"/>
</dbReference>
<keyword evidence="3" id="KW-1133">Transmembrane helix</keyword>
<dbReference type="SUPFAM" id="SSF46565">
    <property type="entry name" value="Chaperone J-domain"/>
    <property type="match status" value="1"/>
</dbReference>
<evidence type="ECO:0000313" key="5">
    <source>
        <dbReference type="EMBL" id="OZC05166.1"/>
    </source>
</evidence>
<dbReference type="PROSITE" id="PS50076">
    <property type="entry name" value="DNAJ_2"/>
    <property type="match status" value="1"/>
</dbReference>